<name>A0A7R9MDB6_9ACAR</name>
<evidence type="ECO:0000313" key="2">
    <source>
        <dbReference type="EMBL" id="CAD7658067.1"/>
    </source>
</evidence>
<evidence type="ECO:0000256" key="1">
    <source>
        <dbReference type="SAM" id="MobiDB-lite"/>
    </source>
</evidence>
<feature type="non-terminal residue" evidence="2">
    <location>
        <position position="1"/>
    </location>
</feature>
<proteinExistence type="predicted"/>
<gene>
    <name evidence="2" type="ORF">ONB1V03_LOCUS14692</name>
</gene>
<accession>A0A7R9MDB6</accession>
<evidence type="ECO:0000313" key="3">
    <source>
        <dbReference type="Proteomes" id="UP000728032"/>
    </source>
</evidence>
<feature type="compositionally biased region" description="Low complexity" evidence="1">
    <location>
        <begin position="19"/>
        <end position="28"/>
    </location>
</feature>
<dbReference type="Proteomes" id="UP000728032">
    <property type="component" value="Unassembled WGS sequence"/>
</dbReference>
<dbReference type="EMBL" id="OC929079">
    <property type="protein sequence ID" value="CAD7658067.1"/>
    <property type="molecule type" value="Genomic_DNA"/>
</dbReference>
<dbReference type="Gene3D" id="2.30.29.30">
    <property type="entry name" value="Pleckstrin-homology domain (PH domain)/Phosphotyrosine-binding domain (PTB)"/>
    <property type="match status" value="1"/>
</dbReference>
<keyword evidence="3" id="KW-1185">Reference proteome</keyword>
<protein>
    <submittedName>
        <fullName evidence="2">Uncharacterized protein</fullName>
    </submittedName>
</protein>
<feature type="region of interest" description="Disordered" evidence="1">
    <location>
        <begin position="1"/>
        <end position="28"/>
    </location>
</feature>
<dbReference type="AlphaFoldDB" id="A0A7R9MDB6"/>
<sequence length="265" mass="30130">MKPLEKQHETPIDISLANTGTTSSSSSTLTHISSFKVSTDKESHDSDGNGMWKWIPKVLEQEFRQWEQTFPRIDFQKLFLKSTSVVGNDNSLETTGVTNDKTTGNCQTLSTIVLELFLWSPDESTTKWHIRRNQTLCLVCDENTGAYSLRVFDSSTGRAIWSRELGSDFGHKIPDLRFLLTQLTSILGTVGQQCHYMSNSYHKKSMAMTDKIMKKLSKANCQTLSTIILELFLWSPDESTTKWHIRRNQTLCLVCDENTGAYSLR</sequence>
<organism evidence="2">
    <name type="scientific">Oppiella nova</name>
    <dbReference type="NCBI Taxonomy" id="334625"/>
    <lineage>
        <taxon>Eukaryota</taxon>
        <taxon>Metazoa</taxon>
        <taxon>Ecdysozoa</taxon>
        <taxon>Arthropoda</taxon>
        <taxon>Chelicerata</taxon>
        <taxon>Arachnida</taxon>
        <taxon>Acari</taxon>
        <taxon>Acariformes</taxon>
        <taxon>Sarcoptiformes</taxon>
        <taxon>Oribatida</taxon>
        <taxon>Brachypylina</taxon>
        <taxon>Oppioidea</taxon>
        <taxon>Oppiidae</taxon>
        <taxon>Oppiella</taxon>
    </lineage>
</organism>
<feature type="compositionally biased region" description="Basic and acidic residues" evidence="1">
    <location>
        <begin position="1"/>
        <end position="11"/>
    </location>
</feature>
<dbReference type="InterPro" id="IPR011993">
    <property type="entry name" value="PH-like_dom_sf"/>
</dbReference>
<reference evidence="2" key="1">
    <citation type="submission" date="2020-11" db="EMBL/GenBank/DDBJ databases">
        <authorList>
            <person name="Tran Van P."/>
        </authorList>
    </citation>
    <scope>NUCLEOTIDE SEQUENCE</scope>
</reference>
<dbReference type="EMBL" id="CAJPVJ010014254">
    <property type="protein sequence ID" value="CAG2175253.1"/>
    <property type="molecule type" value="Genomic_DNA"/>
</dbReference>